<accession>A0ACD2ZYQ6</accession>
<organism evidence="1 2">
    <name type="scientific">Pluteus cervinus</name>
    <dbReference type="NCBI Taxonomy" id="181527"/>
    <lineage>
        <taxon>Eukaryota</taxon>
        <taxon>Fungi</taxon>
        <taxon>Dikarya</taxon>
        <taxon>Basidiomycota</taxon>
        <taxon>Agaricomycotina</taxon>
        <taxon>Agaricomycetes</taxon>
        <taxon>Agaricomycetidae</taxon>
        <taxon>Agaricales</taxon>
        <taxon>Pluteineae</taxon>
        <taxon>Pluteaceae</taxon>
        <taxon>Pluteus</taxon>
    </lineage>
</organism>
<evidence type="ECO:0000313" key="1">
    <source>
        <dbReference type="EMBL" id="TFK58259.1"/>
    </source>
</evidence>
<protein>
    <submittedName>
        <fullName evidence="1">Uncharacterized protein</fullName>
    </submittedName>
</protein>
<keyword evidence="2" id="KW-1185">Reference proteome</keyword>
<feature type="non-terminal residue" evidence="1">
    <location>
        <position position="1"/>
    </location>
</feature>
<dbReference type="EMBL" id="ML209502">
    <property type="protein sequence ID" value="TFK58259.1"/>
    <property type="molecule type" value="Genomic_DNA"/>
</dbReference>
<proteinExistence type="predicted"/>
<name>A0ACD2ZYQ6_9AGAR</name>
<dbReference type="Proteomes" id="UP000308600">
    <property type="component" value="Unassembled WGS sequence"/>
</dbReference>
<gene>
    <name evidence="1" type="ORF">BDN72DRAFT_748314</name>
</gene>
<evidence type="ECO:0000313" key="2">
    <source>
        <dbReference type="Proteomes" id="UP000308600"/>
    </source>
</evidence>
<feature type="non-terminal residue" evidence="1">
    <location>
        <position position="148"/>
    </location>
</feature>
<sequence>DIEKTVKPSWLASAPKNLGDPGHGKLTADQWRTACTVSMVITLIRIWRPAPDRSEYLDNFLHLVTAIRWATMRTSSTRQISIVEKYFKRYCETTVELFGESVLVPNTHLSLHLAECIKAFGPVHGWWAFPFERYNGIIQRQNSNHKLG</sequence>
<reference evidence="1 2" key="1">
    <citation type="journal article" date="2019" name="Nat. Ecol. Evol.">
        <title>Megaphylogeny resolves global patterns of mushroom evolution.</title>
        <authorList>
            <person name="Varga T."/>
            <person name="Krizsan K."/>
            <person name="Foldi C."/>
            <person name="Dima B."/>
            <person name="Sanchez-Garcia M."/>
            <person name="Sanchez-Ramirez S."/>
            <person name="Szollosi G.J."/>
            <person name="Szarkandi J.G."/>
            <person name="Papp V."/>
            <person name="Albert L."/>
            <person name="Andreopoulos W."/>
            <person name="Angelini C."/>
            <person name="Antonin V."/>
            <person name="Barry K.W."/>
            <person name="Bougher N.L."/>
            <person name="Buchanan P."/>
            <person name="Buyck B."/>
            <person name="Bense V."/>
            <person name="Catcheside P."/>
            <person name="Chovatia M."/>
            <person name="Cooper J."/>
            <person name="Damon W."/>
            <person name="Desjardin D."/>
            <person name="Finy P."/>
            <person name="Geml J."/>
            <person name="Haridas S."/>
            <person name="Hughes K."/>
            <person name="Justo A."/>
            <person name="Karasinski D."/>
            <person name="Kautmanova I."/>
            <person name="Kiss B."/>
            <person name="Kocsube S."/>
            <person name="Kotiranta H."/>
            <person name="LaButti K.M."/>
            <person name="Lechner B.E."/>
            <person name="Liimatainen K."/>
            <person name="Lipzen A."/>
            <person name="Lukacs Z."/>
            <person name="Mihaltcheva S."/>
            <person name="Morgado L.N."/>
            <person name="Niskanen T."/>
            <person name="Noordeloos M.E."/>
            <person name="Ohm R.A."/>
            <person name="Ortiz-Santana B."/>
            <person name="Ovrebo C."/>
            <person name="Racz N."/>
            <person name="Riley R."/>
            <person name="Savchenko A."/>
            <person name="Shiryaev A."/>
            <person name="Soop K."/>
            <person name="Spirin V."/>
            <person name="Szebenyi C."/>
            <person name="Tomsovsky M."/>
            <person name="Tulloss R.E."/>
            <person name="Uehling J."/>
            <person name="Grigoriev I.V."/>
            <person name="Vagvolgyi C."/>
            <person name="Papp T."/>
            <person name="Martin F.M."/>
            <person name="Miettinen O."/>
            <person name="Hibbett D.S."/>
            <person name="Nagy L.G."/>
        </authorList>
    </citation>
    <scope>NUCLEOTIDE SEQUENCE [LARGE SCALE GENOMIC DNA]</scope>
    <source>
        <strain evidence="1 2">NL-1719</strain>
    </source>
</reference>